<dbReference type="AlphaFoldDB" id="A0A7V2AUY6"/>
<keyword evidence="2" id="KW-0132">Cell division</keyword>
<gene>
    <name evidence="2" type="primary">scpA</name>
    <name evidence="3" type="ORF">ENO08_04695</name>
</gene>
<dbReference type="HAMAP" id="MF_01805">
    <property type="entry name" value="ScpA"/>
    <property type="match status" value="1"/>
</dbReference>
<dbReference type="PANTHER" id="PTHR33969:SF2">
    <property type="entry name" value="SEGREGATION AND CONDENSATION PROTEIN A"/>
    <property type="match status" value="1"/>
</dbReference>
<dbReference type="GO" id="GO:0051301">
    <property type="term" value="P:cell division"/>
    <property type="evidence" value="ECO:0007669"/>
    <property type="project" value="UniProtKB-KW"/>
</dbReference>
<sequence length="251" mass="29242">MSYHVRLTQFEGPLDLLLHLIRRDKINIYDIPISHITREYLSYIEIMQELRLEVAGEFFVMAATLMRIKAQMLLPRRPDDDEEEDPREELVRNLLEYRKFKEAASHFAERENDRRKVFTRPAARPPAGEEEPALMEVSIFDLVDAFRKVMDDLKKQISYRIEKESYTVEEKIGHIRGSLNATSEILFTELFTGKTDRIEIIVTFLAILEMVRLGELSARQMTSGGDVWLYRPGRAPEEGLKELPDGVRQQG</sequence>
<comment type="subcellular location">
    <subcellularLocation>
        <location evidence="2">Cytoplasm</location>
    </subcellularLocation>
    <text evidence="2">Associated with two foci at the outer edges of the nucleoid region in young cells, and at four foci within both cell halves in older cells.</text>
</comment>
<evidence type="ECO:0000256" key="2">
    <source>
        <dbReference type="HAMAP-Rule" id="MF_01805"/>
    </source>
</evidence>
<comment type="similarity">
    <text evidence="2">Belongs to the ScpA family.</text>
</comment>
<dbReference type="GO" id="GO:0007059">
    <property type="term" value="P:chromosome segregation"/>
    <property type="evidence" value="ECO:0007669"/>
    <property type="project" value="UniProtKB-UniRule"/>
</dbReference>
<dbReference type="PANTHER" id="PTHR33969">
    <property type="entry name" value="SEGREGATION AND CONDENSATION PROTEIN A"/>
    <property type="match status" value="1"/>
</dbReference>
<comment type="caution">
    <text evidence="3">The sequence shown here is derived from an EMBL/GenBank/DDBJ whole genome shotgun (WGS) entry which is preliminary data.</text>
</comment>
<organism evidence="3">
    <name type="scientific">Eiseniibacteriota bacterium</name>
    <dbReference type="NCBI Taxonomy" id="2212470"/>
    <lineage>
        <taxon>Bacteria</taxon>
        <taxon>Candidatus Eiseniibacteriota</taxon>
    </lineage>
</organism>
<dbReference type="InterPro" id="IPR003768">
    <property type="entry name" value="ScpA"/>
</dbReference>
<evidence type="ECO:0000256" key="1">
    <source>
        <dbReference type="ARBA" id="ARBA00044777"/>
    </source>
</evidence>
<evidence type="ECO:0000313" key="3">
    <source>
        <dbReference type="EMBL" id="HER43738.1"/>
    </source>
</evidence>
<keyword evidence="2" id="KW-0131">Cell cycle</keyword>
<dbReference type="GO" id="GO:0006260">
    <property type="term" value="P:DNA replication"/>
    <property type="evidence" value="ECO:0007669"/>
    <property type="project" value="UniProtKB-UniRule"/>
</dbReference>
<keyword evidence="2" id="KW-0159">Chromosome partition</keyword>
<dbReference type="Proteomes" id="UP000886069">
    <property type="component" value="Unassembled WGS sequence"/>
</dbReference>
<reference evidence="3" key="1">
    <citation type="journal article" date="2020" name="mSystems">
        <title>Genome- and Community-Level Interaction Insights into Carbon Utilization and Element Cycling Functions of Hydrothermarchaeota in Hydrothermal Sediment.</title>
        <authorList>
            <person name="Zhou Z."/>
            <person name="Liu Y."/>
            <person name="Xu W."/>
            <person name="Pan J."/>
            <person name="Luo Z.H."/>
            <person name="Li M."/>
        </authorList>
    </citation>
    <scope>NUCLEOTIDE SEQUENCE [LARGE SCALE GENOMIC DNA]</scope>
    <source>
        <strain evidence="3">SpSt-1233</strain>
    </source>
</reference>
<protein>
    <recommendedName>
        <fullName evidence="1 2">Segregation and condensation protein A</fullName>
    </recommendedName>
</protein>
<accession>A0A7V2AUY6</accession>
<comment type="subunit">
    <text evidence="2">Component of a cohesin-like complex composed of ScpA, ScpB and the Smc homodimer, in which ScpA and ScpB bind to the head domain of Smc. The presence of the three proteins is required for the association of the complex with DNA.</text>
</comment>
<dbReference type="GO" id="GO:0005737">
    <property type="term" value="C:cytoplasm"/>
    <property type="evidence" value="ECO:0007669"/>
    <property type="project" value="UniProtKB-SubCell"/>
</dbReference>
<dbReference type="EMBL" id="DSEC01000332">
    <property type="protein sequence ID" value="HER43738.1"/>
    <property type="molecule type" value="Genomic_DNA"/>
</dbReference>
<comment type="function">
    <text evidence="2">Participates in chromosomal partition during cell division. May act via the formation of a condensin-like complex containing Smc and ScpB that pull DNA away from mid-cell into both cell halves.</text>
</comment>
<keyword evidence="2" id="KW-0963">Cytoplasm</keyword>
<dbReference type="Pfam" id="PF02616">
    <property type="entry name" value="SMC_ScpA"/>
    <property type="match status" value="1"/>
</dbReference>
<proteinExistence type="inferred from homology"/>
<dbReference type="Gene3D" id="6.10.250.2410">
    <property type="match status" value="1"/>
</dbReference>
<name>A0A7V2AUY6_UNCEI</name>